<feature type="region of interest" description="Disordered" evidence="3">
    <location>
        <begin position="673"/>
        <end position="733"/>
    </location>
</feature>
<dbReference type="InterPro" id="IPR007015">
    <property type="entry name" value="DNA_pol_V/MYBBP1A"/>
</dbReference>
<dbReference type="PANTHER" id="PTHR13213">
    <property type="entry name" value="MYB-BINDING PROTEIN 1A FAMILY MEMBER"/>
    <property type="match status" value="1"/>
</dbReference>
<dbReference type="Pfam" id="PF04931">
    <property type="entry name" value="DNA_pol_phi"/>
    <property type="match status" value="1"/>
</dbReference>
<feature type="compositionally biased region" description="Acidic residues" evidence="3">
    <location>
        <begin position="685"/>
        <end position="699"/>
    </location>
</feature>
<organism evidence="4 5">
    <name type="scientific">Leptosia nina</name>
    <dbReference type="NCBI Taxonomy" id="320188"/>
    <lineage>
        <taxon>Eukaryota</taxon>
        <taxon>Metazoa</taxon>
        <taxon>Ecdysozoa</taxon>
        <taxon>Arthropoda</taxon>
        <taxon>Hexapoda</taxon>
        <taxon>Insecta</taxon>
        <taxon>Pterygota</taxon>
        <taxon>Neoptera</taxon>
        <taxon>Endopterygota</taxon>
        <taxon>Lepidoptera</taxon>
        <taxon>Glossata</taxon>
        <taxon>Ditrysia</taxon>
        <taxon>Papilionoidea</taxon>
        <taxon>Pieridae</taxon>
        <taxon>Pierinae</taxon>
        <taxon>Leptosia</taxon>
    </lineage>
</organism>
<gene>
    <name evidence="4" type="ORF">LNINA_LOCUS1531</name>
</gene>
<sequence>MKVETAMEKPRKEVNVSLLEAFDSLKSEKQDVKVNAGAKIILRLQLDKNEKEIQYFLRRVVRSLGANTPNFRTGYFATLVTMLTKFPEITVSQLLKFTKEELHANGSSKSEVGDVSLGQILVCGAIFRSGLILKCSEEEQKQTLQTLQVASTKKSYLGTTASLILLDLIQEIDELQFSSIIWTNIKTMYKKEIKEHTLDSLHFLLVISRKFPGKVKVRKLIGSPEILHEDNMEDLTEKLLEGIDFSLVNHPIYEEFGKQVATSPLLLQVWMKIDGHLTKHNRNREMVAINILSNVFKNINDNVQVISELISKNFFKLFLDWFKGLQTASKVRNRNESEDDQKIMIKKEKELLNYLVKAMKSDAVTNTLRVDVLKKLLFDPGEVNFTEITGTNIIKLICTDLDKDGVKKICALLKMVLLNTSKKMVKEGFERHWFNNERVTAAELISFLVTHDAVKDDTEFKIHHMQLLMCFGFFKISGDNSTSISSELAGSIKSCFYRCFSSRFTNVDDLVTVLSSLCHFISKVLKKENVKEKLEKQFSQDSFFCWNMLMEICESIEQNDSKSKIDKVFLILLYQLGLFLFSEPAYIKMARNSIKELKECYHHYSKGKNSKPMKKPMVTNDEPEWIEVMIEILLSILSIDSSVLRSVVQCVFRLLWENLTPSSIGQIVSVLDPDSAENPLTQGDSENEGSSDSESDDDKDELHTESPKGNGEIEEDSDDGEEDEEEDDDLKNPDQLKIAIQKALGADAADDDTESIDVDDIDEEKGKELDEALAEAFKQYHQDKNKKSKKDRKNKKSLSDFRIRVLDLIDIYLEKGPSMDICLEMIAPLTRALEFCMQDNDFKELENRLRKTVKTLAKVRKFSHVEDITLDVLSDYLKSIIEKGSRSYFMYQALGDVITNIATFIIHCSLKIEQPKAQKYVCPLTNMLKQTLIDFFTNRSCLLPIIFFHNILQLDWSGNYEFIPIIIQNIFDSNIRQFRRNEGLELMMGFYRTLNRNKPDNAKITKRIITLENDFKDKLINAIDDPGYCVKKNFMVLLKKFINVLRSFHENCHIETELDFKELVNKVNKLKKSKTKENDLPKSHLQQNGNKNKKRHSQIIADTPAKKLKKQKT</sequence>
<protein>
    <recommendedName>
        <fullName evidence="6">DNA polymerase V</fullName>
    </recommendedName>
</protein>
<dbReference type="AlphaFoldDB" id="A0AAV1IWE0"/>
<feature type="compositionally biased region" description="Acidic residues" evidence="3">
    <location>
        <begin position="712"/>
        <end position="729"/>
    </location>
</feature>
<dbReference type="GO" id="GO:0005730">
    <property type="term" value="C:nucleolus"/>
    <property type="evidence" value="ECO:0007669"/>
    <property type="project" value="InterPro"/>
</dbReference>
<evidence type="ECO:0000256" key="3">
    <source>
        <dbReference type="SAM" id="MobiDB-lite"/>
    </source>
</evidence>
<dbReference type="GO" id="GO:0003714">
    <property type="term" value="F:transcription corepressor activity"/>
    <property type="evidence" value="ECO:0007669"/>
    <property type="project" value="TreeGrafter"/>
</dbReference>
<evidence type="ECO:0000256" key="2">
    <source>
        <dbReference type="ARBA" id="ARBA00023242"/>
    </source>
</evidence>
<accession>A0AAV1IWE0</accession>
<reference evidence="4 5" key="1">
    <citation type="submission" date="2023-11" db="EMBL/GenBank/DDBJ databases">
        <authorList>
            <person name="Okamura Y."/>
        </authorList>
    </citation>
    <scope>NUCLEOTIDE SEQUENCE [LARGE SCALE GENOMIC DNA]</scope>
</reference>
<dbReference type="GO" id="GO:0003723">
    <property type="term" value="F:RNA binding"/>
    <property type="evidence" value="ECO:0007669"/>
    <property type="project" value="TreeGrafter"/>
</dbReference>
<proteinExistence type="predicted"/>
<evidence type="ECO:0000256" key="1">
    <source>
        <dbReference type="ARBA" id="ARBA00004123"/>
    </source>
</evidence>
<feature type="region of interest" description="Disordered" evidence="3">
    <location>
        <begin position="1072"/>
        <end position="1113"/>
    </location>
</feature>
<evidence type="ECO:0000313" key="5">
    <source>
        <dbReference type="Proteomes" id="UP001497472"/>
    </source>
</evidence>
<evidence type="ECO:0008006" key="6">
    <source>
        <dbReference type="Google" id="ProtNLM"/>
    </source>
</evidence>
<evidence type="ECO:0000313" key="4">
    <source>
        <dbReference type="EMBL" id="CAK1541559.1"/>
    </source>
</evidence>
<keyword evidence="2" id="KW-0539">Nucleus</keyword>
<dbReference type="GO" id="GO:0043565">
    <property type="term" value="F:sequence-specific DNA binding"/>
    <property type="evidence" value="ECO:0007669"/>
    <property type="project" value="TreeGrafter"/>
</dbReference>
<keyword evidence="5" id="KW-1185">Reference proteome</keyword>
<comment type="subcellular location">
    <subcellularLocation>
        <location evidence="1">Nucleus</location>
    </subcellularLocation>
</comment>
<name>A0AAV1IWE0_9NEOP</name>
<dbReference type="Proteomes" id="UP001497472">
    <property type="component" value="Unassembled WGS sequence"/>
</dbReference>
<dbReference type="EMBL" id="CAVLEF010000002">
    <property type="protein sequence ID" value="CAK1541559.1"/>
    <property type="molecule type" value="Genomic_DNA"/>
</dbReference>
<comment type="caution">
    <text evidence="4">The sequence shown here is derived from an EMBL/GenBank/DDBJ whole genome shotgun (WGS) entry which is preliminary data.</text>
</comment>
<dbReference type="PANTHER" id="PTHR13213:SF2">
    <property type="entry name" value="MYB-BINDING PROTEIN 1A"/>
    <property type="match status" value="1"/>
</dbReference>